<gene>
    <name evidence="1" type="ORF">BN59_02142</name>
</gene>
<dbReference type="InterPro" id="IPR049640">
    <property type="entry name" value="CBU_0585/lpg0581-like"/>
</dbReference>
<reference evidence="1 2" key="1">
    <citation type="submission" date="2014-06" db="EMBL/GenBank/DDBJ databases">
        <authorList>
            <person name="Urmite Genomes Urmite Genomes"/>
        </authorList>
    </citation>
    <scope>NUCLEOTIDE SEQUENCE [LARGE SCALE GENOMIC DNA]</scope>
</reference>
<accession>A0A078L1E7</accession>
<proteinExistence type="predicted"/>
<keyword evidence="2" id="KW-1185">Reference proteome</keyword>
<protein>
    <submittedName>
        <fullName evidence="1">Uncharacterized protein</fullName>
    </submittedName>
</protein>
<dbReference type="Proteomes" id="UP000044071">
    <property type="component" value="Unassembled WGS sequence"/>
</dbReference>
<dbReference type="EMBL" id="CCSB01000002">
    <property type="protein sequence ID" value="CDZ77849.1"/>
    <property type="molecule type" value="Genomic_DNA"/>
</dbReference>
<dbReference type="OrthoDB" id="5639082at2"/>
<evidence type="ECO:0000313" key="2">
    <source>
        <dbReference type="Proteomes" id="UP000044071"/>
    </source>
</evidence>
<dbReference type="RefSeq" id="WP_043874315.1">
    <property type="nucleotide sequence ID" value="NZ_CCVW01000002.1"/>
</dbReference>
<dbReference type="AlphaFoldDB" id="A0A078L1E7"/>
<evidence type="ECO:0000313" key="1">
    <source>
        <dbReference type="EMBL" id="CDZ77849.1"/>
    </source>
</evidence>
<sequence>MSNHDIDKAYVSPYDKFLFEFDAKHEKTASQLKEIKKHERIFNLRDHAENKDAEGEIWGEF</sequence>
<dbReference type="eggNOG" id="ENOG5031EFW">
    <property type="taxonomic scope" value="Bacteria"/>
</dbReference>
<organism evidence="1 2">
    <name type="scientific">Legionella massiliensis</name>
    <dbReference type="NCBI Taxonomy" id="1034943"/>
    <lineage>
        <taxon>Bacteria</taxon>
        <taxon>Pseudomonadati</taxon>
        <taxon>Pseudomonadota</taxon>
        <taxon>Gammaproteobacteria</taxon>
        <taxon>Legionellales</taxon>
        <taxon>Legionellaceae</taxon>
        <taxon>Legionella</taxon>
    </lineage>
</organism>
<dbReference type="NCBIfam" id="NF041950">
    <property type="entry name" value="CBU_0585_fam"/>
    <property type="match status" value="1"/>
</dbReference>
<name>A0A078L1E7_9GAMM</name>